<dbReference type="PANTHER" id="PTHR45138:SF9">
    <property type="entry name" value="DIGUANYLATE CYCLASE DGCM-RELATED"/>
    <property type="match status" value="1"/>
</dbReference>
<feature type="chain" id="PRO_5043739073" evidence="1">
    <location>
        <begin position="18"/>
        <end position="597"/>
    </location>
</feature>
<dbReference type="Gene3D" id="1.25.40.10">
    <property type="entry name" value="Tetratricopeptide repeat domain"/>
    <property type="match status" value="1"/>
</dbReference>
<gene>
    <name evidence="3" type="ORF">MRM75_00380</name>
</gene>
<dbReference type="InterPro" id="IPR019734">
    <property type="entry name" value="TPR_rpt"/>
</dbReference>
<dbReference type="SMART" id="SM00267">
    <property type="entry name" value="GGDEF"/>
    <property type="match status" value="1"/>
</dbReference>
<dbReference type="SMART" id="SM00028">
    <property type="entry name" value="TPR"/>
    <property type="match status" value="4"/>
</dbReference>
<protein>
    <submittedName>
        <fullName evidence="3">Diguanylate cyclase</fullName>
        <ecNumber evidence="3">2.7.7.65</ecNumber>
    </submittedName>
</protein>
<sequence length="597" mass="67056">MRFITALALLWITQLQAAPSLLEEVELQAARDPVGYLQRLDANPQQDMELFYARALAQAALGHYPQALLDNARARELASAQQQPLRLLDFQLQEVALILDTEAPDEALRLLARLKPAVIDHPMQASEWHALNGLALYRAQQLKEAIAELKTAFRLKQSARDKPVASLDSARLLMTLGNLYADLSLPREAETYYREALQQMVQLDEPNSQTIIKANMARLYIDTDRPTQARQLLDSLLATPHLAPDYRAIILGYQAMALNAQGDWTAALRSLDEAQALYQQLGYQDAGERLLETRVKALQGRGEIQLALQLLTSQGHPSAGSKALQASLLAQQGRYPEAYEALSAYMNDYKQHFNQALSQHAATFQAEMDLARSEASNRVLQEENERKRQQLLHQQSARNYQLMLVGLLVGALLLLGITTHRLHRSSRHLYKLATFDQLTELPNRRALLERLAIQWQQEDPLTLLIIDIDHFKQINDRHGHQAGDRAIQRLARELSDWAPDAQLIGRWGGEEFLVAVPLAAEDCWHLAEQLRLRISQLDTPHMTISIGIAGRSEADEGLGPLIHRADMAMYQAKRQGRNQTILATTPSAQDELTSSVA</sequence>
<dbReference type="InterPro" id="IPR000160">
    <property type="entry name" value="GGDEF_dom"/>
</dbReference>
<accession>A0AAU6U5K0</accession>
<feature type="domain" description="GGDEF" evidence="2">
    <location>
        <begin position="459"/>
        <end position="585"/>
    </location>
</feature>
<evidence type="ECO:0000259" key="2">
    <source>
        <dbReference type="PROSITE" id="PS50887"/>
    </source>
</evidence>
<dbReference type="InterPro" id="IPR050469">
    <property type="entry name" value="Diguanylate_Cyclase"/>
</dbReference>
<dbReference type="EMBL" id="CP095353">
    <property type="protein sequence ID" value="XAG69514.1"/>
    <property type="molecule type" value="Genomic_DNA"/>
</dbReference>
<evidence type="ECO:0000256" key="1">
    <source>
        <dbReference type="SAM" id="SignalP"/>
    </source>
</evidence>
<proteinExistence type="predicted"/>
<dbReference type="InterPro" id="IPR011990">
    <property type="entry name" value="TPR-like_helical_dom_sf"/>
</dbReference>
<keyword evidence="3" id="KW-0548">Nucleotidyltransferase</keyword>
<evidence type="ECO:0000313" key="3">
    <source>
        <dbReference type="EMBL" id="XAG69514.1"/>
    </source>
</evidence>
<dbReference type="InterPro" id="IPR043128">
    <property type="entry name" value="Rev_trsase/Diguanyl_cyclase"/>
</dbReference>
<dbReference type="SUPFAM" id="SSF55073">
    <property type="entry name" value="Nucleotide cyclase"/>
    <property type="match status" value="1"/>
</dbReference>
<name>A0AAU6U5K0_UNCXX</name>
<dbReference type="Gene3D" id="3.30.70.270">
    <property type="match status" value="1"/>
</dbReference>
<feature type="signal peptide" evidence="1">
    <location>
        <begin position="1"/>
        <end position="17"/>
    </location>
</feature>
<dbReference type="EC" id="2.7.7.65" evidence="3"/>
<reference evidence="3" key="1">
    <citation type="submission" date="2022-03" db="EMBL/GenBank/DDBJ databases">
        <title>Sea Food Isolates.</title>
        <authorList>
            <person name="Li c."/>
        </authorList>
    </citation>
    <scope>NUCLEOTIDE SEQUENCE</scope>
    <source>
        <strain evidence="3">19CA06SA08-2</strain>
    </source>
</reference>
<dbReference type="InterPro" id="IPR029787">
    <property type="entry name" value="Nucleotide_cyclase"/>
</dbReference>
<dbReference type="PROSITE" id="PS50887">
    <property type="entry name" value="GGDEF"/>
    <property type="match status" value="1"/>
</dbReference>
<organism evidence="3">
    <name type="scientific">bacterium 19CA06SA08-2</name>
    <dbReference type="NCBI Taxonomy" id="2920658"/>
    <lineage>
        <taxon>Bacteria</taxon>
    </lineage>
</organism>
<dbReference type="NCBIfam" id="TIGR00254">
    <property type="entry name" value="GGDEF"/>
    <property type="match status" value="1"/>
</dbReference>
<keyword evidence="3" id="KW-0808">Transferase</keyword>
<keyword evidence="1" id="KW-0732">Signal</keyword>
<dbReference type="Pfam" id="PF00990">
    <property type="entry name" value="GGDEF"/>
    <property type="match status" value="1"/>
</dbReference>
<dbReference type="PANTHER" id="PTHR45138">
    <property type="entry name" value="REGULATORY COMPONENTS OF SENSORY TRANSDUCTION SYSTEM"/>
    <property type="match status" value="1"/>
</dbReference>
<dbReference type="SUPFAM" id="SSF48452">
    <property type="entry name" value="TPR-like"/>
    <property type="match status" value="1"/>
</dbReference>
<dbReference type="GO" id="GO:0052621">
    <property type="term" value="F:diguanylate cyclase activity"/>
    <property type="evidence" value="ECO:0007669"/>
    <property type="project" value="UniProtKB-EC"/>
</dbReference>
<dbReference type="FunFam" id="3.30.70.270:FF:000001">
    <property type="entry name" value="Diguanylate cyclase domain protein"/>
    <property type="match status" value="1"/>
</dbReference>
<dbReference type="CDD" id="cd01949">
    <property type="entry name" value="GGDEF"/>
    <property type="match status" value="1"/>
</dbReference>
<dbReference type="AlphaFoldDB" id="A0AAU6U5K0"/>